<dbReference type="KEGG" id="shun:DWB77_01052"/>
<dbReference type="Proteomes" id="UP000271554">
    <property type="component" value="Chromosome"/>
</dbReference>
<evidence type="ECO:0000256" key="4">
    <source>
        <dbReference type="ARBA" id="ARBA00022969"/>
    </source>
</evidence>
<accession>A0A387H9P2</accession>
<keyword evidence="4" id="KW-0749">Sporulation</keyword>
<dbReference type="GO" id="GO:0030435">
    <property type="term" value="P:sporulation resulting in formation of a cellular spore"/>
    <property type="evidence" value="ECO:0007669"/>
    <property type="project" value="UniProtKB-KW"/>
</dbReference>
<proteinExistence type="inferred from homology"/>
<evidence type="ECO:0000256" key="6">
    <source>
        <dbReference type="ARBA" id="ARBA00023306"/>
    </source>
</evidence>
<evidence type="ECO:0000313" key="7">
    <source>
        <dbReference type="EMBL" id="AYG78943.1"/>
    </source>
</evidence>
<dbReference type="AlphaFoldDB" id="A0A387H9P2"/>
<keyword evidence="5" id="KW-0717">Septation</keyword>
<dbReference type="GO" id="GO:0000917">
    <property type="term" value="P:division septum assembly"/>
    <property type="evidence" value="ECO:0007669"/>
    <property type="project" value="UniProtKB-KW"/>
</dbReference>
<evidence type="ECO:0000256" key="2">
    <source>
        <dbReference type="ARBA" id="ARBA00009323"/>
    </source>
</evidence>
<dbReference type="RefSeq" id="WP_120720123.1">
    <property type="nucleotide sequence ID" value="NZ_CP032698.1"/>
</dbReference>
<dbReference type="InterPro" id="IPR006776">
    <property type="entry name" value="SsgB"/>
</dbReference>
<evidence type="ECO:0000313" key="8">
    <source>
        <dbReference type="Proteomes" id="UP000271554"/>
    </source>
</evidence>
<dbReference type="Gene3D" id="2.30.31.20">
    <property type="entry name" value="Sporulation-specific cell division protein SsgB"/>
    <property type="match status" value="1"/>
</dbReference>
<dbReference type="OrthoDB" id="3853096at2"/>
<organism evidence="7 8">
    <name type="scientific">Streptomyces hundungensis</name>
    <dbReference type="NCBI Taxonomy" id="1077946"/>
    <lineage>
        <taxon>Bacteria</taxon>
        <taxon>Bacillati</taxon>
        <taxon>Actinomycetota</taxon>
        <taxon>Actinomycetes</taxon>
        <taxon>Kitasatosporales</taxon>
        <taxon>Streptomycetaceae</taxon>
        <taxon>Streptomyces</taxon>
    </lineage>
</organism>
<dbReference type="GO" id="GO:0030428">
    <property type="term" value="C:cell septum"/>
    <property type="evidence" value="ECO:0007669"/>
    <property type="project" value="UniProtKB-SubCell"/>
</dbReference>
<evidence type="ECO:0000256" key="3">
    <source>
        <dbReference type="ARBA" id="ARBA00022618"/>
    </source>
</evidence>
<sequence length="139" mass="15485">MSSLCETVFMNLEIDQSERVPVVTRLLYEADDPFAVRVCFELQEDVAVAWTIERDLLARGLWQEAGDGDVRVAPHTDAGRREVRIELAGCGLDGEWGRAVFCAWEPALRDFLERAYEIVPRGAETVDVDAFLAEVLAAG</sequence>
<comment type="subcellular location">
    <subcellularLocation>
        <location evidence="1">Cell septum</location>
    </subcellularLocation>
</comment>
<dbReference type="InterPro" id="IPR038658">
    <property type="entry name" value="SsgB_sf"/>
</dbReference>
<keyword evidence="8" id="KW-1185">Reference proteome</keyword>
<protein>
    <submittedName>
        <fullName evidence="7">Sporulation-specific cell division protein SsgB</fullName>
    </submittedName>
</protein>
<name>A0A387H9P2_9ACTN</name>
<keyword evidence="3 7" id="KW-0132">Cell division</keyword>
<dbReference type="Pfam" id="PF04686">
    <property type="entry name" value="SsgA"/>
    <property type="match status" value="1"/>
</dbReference>
<reference evidence="7 8" key="1">
    <citation type="submission" date="2018-10" db="EMBL/GenBank/DDBJ databases">
        <title>Relationship between Morphology and Antimicrobial Activity in Streptomyces.</title>
        <authorList>
            <person name="Kang H.J."/>
            <person name="Kim S.B."/>
        </authorList>
    </citation>
    <scope>NUCLEOTIDE SEQUENCE [LARGE SCALE GENOMIC DNA]</scope>
    <source>
        <strain evidence="7 8">BH38</strain>
    </source>
</reference>
<keyword evidence="6" id="KW-0131">Cell cycle</keyword>
<gene>
    <name evidence="7" type="primary">ssgB_1</name>
    <name evidence="7" type="ORF">DWB77_01052</name>
</gene>
<evidence type="ECO:0000256" key="5">
    <source>
        <dbReference type="ARBA" id="ARBA00023210"/>
    </source>
</evidence>
<comment type="similarity">
    <text evidence="2">Belongs to the SsgA family.</text>
</comment>
<evidence type="ECO:0000256" key="1">
    <source>
        <dbReference type="ARBA" id="ARBA00004431"/>
    </source>
</evidence>
<dbReference type="EMBL" id="CP032698">
    <property type="protein sequence ID" value="AYG78943.1"/>
    <property type="molecule type" value="Genomic_DNA"/>
</dbReference>